<evidence type="ECO:0000313" key="7">
    <source>
        <dbReference type="Proteomes" id="UP000051386"/>
    </source>
</evidence>
<dbReference type="Gene3D" id="3.40.50.11380">
    <property type="match status" value="1"/>
</dbReference>
<evidence type="ECO:0000256" key="4">
    <source>
        <dbReference type="ARBA" id="ARBA00022803"/>
    </source>
</evidence>
<protein>
    <submittedName>
        <fullName evidence="6">UDP-N-acetylglucosamine--peptide N-acetylglucosaminyltransferase SPINDLY</fullName>
    </submittedName>
</protein>
<keyword evidence="3" id="KW-0677">Repeat</keyword>
<dbReference type="SUPFAM" id="SSF48452">
    <property type="entry name" value="TPR-like"/>
    <property type="match status" value="1"/>
</dbReference>
<comment type="caution">
    <text evidence="6">The sequence shown here is derived from an EMBL/GenBank/DDBJ whole genome shotgun (WGS) entry which is preliminary data.</text>
</comment>
<dbReference type="Pfam" id="PF13844">
    <property type="entry name" value="Glyco_transf_41"/>
    <property type="match status" value="2"/>
</dbReference>
<dbReference type="RefSeq" id="WP_057508125.1">
    <property type="nucleotide sequence ID" value="NZ_LDJK01000030.1"/>
</dbReference>
<dbReference type="PANTHER" id="PTHR44998">
    <property type="match status" value="1"/>
</dbReference>
<dbReference type="PANTHER" id="PTHR44998:SF1">
    <property type="entry name" value="UDP-N-ACETYLGLUCOSAMINE--PEPTIDE N-ACETYLGLUCOSAMINYLTRANSFERASE 110 KDA SUBUNIT"/>
    <property type="match status" value="1"/>
</dbReference>
<keyword evidence="7" id="KW-1185">Reference proteome</keyword>
<dbReference type="InterPro" id="IPR029489">
    <property type="entry name" value="OGT/SEC/SPY_C"/>
</dbReference>
<accession>A0A0R0CXY7</accession>
<organism evidence="6 7">
    <name type="scientific">Stenotrophomonas chelatiphaga</name>
    <dbReference type="NCBI Taxonomy" id="517011"/>
    <lineage>
        <taxon>Bacteria</taxon>
        <taxon>Pseudomonadati</taxon>
        <taxon>Pseudomonadota</taxon>
        <taxon>Gammaproteobacteria</taxon>
        <taxon>Lysobacterales</taxon>
        <taxon>Lysobacteraceae</taxon>
        <taxon>Stenotrophomonas</taxon>
    </lineage>
</organism>
<comment type="pathway">
    <text evidence="1">Protein modification; protein glycosylation.</text>
</comment>
<dbReference type="PATRIC" id="fig|517011.3.peg.1265"/>
<evidence type="ECO:0000256" key="1">
    <source>
        <dbReference type="ARBA" id="ARBA00004922"/>
    </source>
</evidence>
<dbReference type="Pfam" id="PF13432">
    <property type="entry name" value="TPR_16"/>
    <property type="match status" value="1"/>
</dbReference>
<name>A0A0R0CXY7_9GAMM</name>
<dbReference type="GO" id="GO:0016757">
    <property type="term" value="F:glycosyltransferase activity"/>
    <property type="evidence" value="ECO:0007669"/>
    <property type="project" value="UniProtKB-KW"/>
</dbReference>
<evidence type="ECO:0000259" key="5">
    <source>
        <dbReference type="Pfam" id="PF13844"/>
    </source>
</evidence>
<dbReference type="Gene3D" id="3.40.50.2000">
    <property type="entry name" value="Glycogen Phosphorylase B"/>
    <property type="match status" value="1"/>
</dbReference>
<gene>
    <name evidence="6" type="ORF">ABB28_08005</name>
</gene>
<proteinExistence type="predicted"/>
<reference evidence="6 7" key="1">
    <citation type="submission" date="2015-05" db="EMBL/GenBank/DDBJ databases">
        <title>Genome sequencing and analysis of members of genus Stenotrophomonas.</title>
        <authorList>
            <person name="Patil P.P."/>
            <person name="Midha S."/>
            <person name="Patil P.B."/>
        </authorList>
    </citation>
    <scope>NUCLEOTIDE SEQUENCE [LARGE SCALE GENOMIC DNA]</scope>
    <source>
        <strain evidence="6 7">DSM 21508</strain>
    </source>
</reference>
<dbReference type="Gene3D" id="1.25.40.10">
    <property type="entry name" value="Tetratricopeptide repeat domain"/>
    <property type="match status" value="1"/>
</dbReference>
<dbReference type="InterPro" id="IPR011990">
    <property type="entry name" value="TPR-like_helical_dom_sf"/>
</dbReference>
<dbReference type="AlphaFoldDB" id="A0A0R0CXY7"/>
<evidence type="ECO:0000256" key="2">
    <source>
        <dbReference type="ARBA" id="ARBA00022679"/>
    </source>
</evidence>
<sequence length="567" mass="60349">MQPASQRQQLQQAVRRQPADFIAWVMLADAELEAGDLAAGEQAARRALQLRPRHPEALARLGRVAWMAGAHGDAAQLLGEAAAGAPQHPGIALWLGHALEDAGDAEGAADAYRRAHALLPDEPYIAAQRLAWQRRLCDWQDIDALSRQVRDAVASGRGAVEPFAFLSEDASAAEQLACARLRAAQFSGVRPLPPTAVRQRGPLRIGLLSNGFGAHPTGLLTVAVFEQLRQDPALDIHLFALNRDDGSPIRQRLTAATRLHEVAGLRHADVAARIRAEGIDVLFDLRGWGGGGAPEVLALRPAPLQVNWLAYPGTSGAPWMDVVLADAFVLPAALDAQFSERVLRLPRAFQPSDNTRLLLPAPSRAACGLPEHGVVFCCFNNSYKLNPRSMARALQVLQGVPGSVLWLLSGPGRADARLRDAACAAGVDPARLVFMAKLPHAQYLARYALADLFLDTHPYNAHTTASDALWAGCPVLTCPGGTFAARVAGSLNHHLGLHAMNVADDAAFIARATALGNDPAALALLRAQLAEARAGSGLFDMGGFAADLSRLLQQLAGEYGWQGAHTA</sequence>
<dbReference type="EMBL" id="LDJK01000030">
    <property type="protein sequence ID" value="KRG74149.1"/>
    <property type="molecule type" value="Genomic_DNA"/>
</dbReference>
<feature type="domain" description="O-GlcNAc transferase C-terminal" evidence="5">
    <location>
        <begin position="362"/>
        <end position="548"/>
    </location>
</feature>
<keyword evidence="2 6" id="KW-0808">Transferase</keyword>
<evidence type="ECO:0000313" key="6">
    <source>
        <dbReference type="EMBL" id="KRG74149.1"/>
    </source>
</evidence>
<keyword evidence="4" id="KW-0802">TPR repeat</keyword>
<dbReference type="Proteomes" id="UP000051386">
    <property type="component" value="Unassembled WGS sequence"/>
</dbReference>
<evidence type="ECO:0000256" key="3">
    <source>
        <dbReference type="ARBA" id="ARBA00022737"/>
    </source>
</evidence>
<keyword evidence="6" id="KW-0328">Glycosyltransferase</keyword>
<dbReference type="SUPFAM" id="SSF53756">
    <property type="entry name" value="UDP-Glycosyltransferase/glycogen phosphorylase"/>
    <property type="match status" value="1"/>
</dbReference>
<feature type="domain" description="O-GlcNAc transferase C-terminal" evidence="5">
    <location>
        <begin position="197"/>
        <end position="356"/>
    </location>
</feature>